<organism evidence="6 7">
    <name type="scientific">Aerococcus urinaehominis</name>
    <dbReference type="NCBI Taxonomy" id="128944"/>
    <lineage>
        <taxon>Bacteria</taxon>
        <taxon>Bacillati</taxon>
        <taxon>Bacillota</taxon>
        <taxon>Bacilli</taxon>
        <taxon>Lactobacillales</taxon>
        <taxon>Aerococcaceae</taxon>
        <taxon>Aerococcus</taxon>
    </lineage>
</organism>
<dbReference type="PANTHER" id="PTHR30469:SF33">
    <property type="entry name" value="SLR1207 PROTEIN"/>
    <property type="match status" value="1"/>
</dbReference>
<keyword evidence="7" id="KW-1185">Reference proteome</keyword>
<evidence type="ECO:0008006" key="8">
    <source>
        <dbReference type="Google" id="ProtNLM"/>
    </source>
</evidence>
<reference evidence="7" key="2">
    <citation type="submission" date="2016-01" db="EMBL/GenBank/DDBJ databases">
        <title>Six Aerococcus type strain genome sequencing and assembly using PacBio and Illumina Hiseq.</title>
        <authorList>
            <person name="Carkaci D."/>
            <person name="Dargis R."/>
            <person name="Nielsen X.C."/>
            <person name="Skovgaard O."/>
            <person name="Fuursted K."/>
            <person name="Christensen J.J."/>
        </authorList>
    </citation>
    <scope>NUCLEOTIDE SEQUENCE [LARGE SCALE GENOMIC DNA]</scope>
    <source>
        <strain evidence="7">CCUG42038B</strain>
    </source>
</reference>
<dbReference type="KEGG" id="auh:AWM75_02795"/>
<dbReference type="STRING" id="128944.AWM75_02795"/>
<dbReference type="PANTHER" id="PTHR30469">
    <property type="entry name" value="MULTIDRUG RESISTANCE PROTEIN MDTA"/>
    <property type="match status" value="1"/>
</dbReference>
<dbReference type="Gene3D" id="2.40.420.20">
    <property type="match status" value="1"/>
</dbReference>
<proteinExistence type="predicted"/>
<accession>A0A0X8FKY8</accession>
<protein>
    <recommendedName>
        <fullName evidence="8">Membrane fusion protein biotin-lipoyl like domain-containing protein</fullName>
    </recommendedName>
</protein>
<keyword evidence="3" id="KW-1133">Transmembrane helix</keyword>
<dbReference type="Pfam" id="PF25984">
    <property type="entry name" value="BSH_YknX"/>
    <property type="match status" value="1"/>
</dbReference>
<keyword evidence="1" id="KW-0175">Coiled coil</keyword>
<dbReference type="GO" id="GO:0015562">
    <property type="term" value="F:efflux transmembrane transporter activity"/>
    <property type="evidence" value="ECO:0007669"/>
    <property type="project" value="TreeGrafter"/>
</dbReference>
<feature type="region of interest" description="Disordered" evidence="2">
    <location>
        <begin position="149"/>
        <end position="173"/>
    </location>
</feature>
<sequence>MKFERALLKRPIVVIPATVIAILAAAGLANSVLSNSSDQEAAYQVVTVAKQDPVTIDGKAGLKQDDAYYYKPERGDLAAINVSNGQKVAQGDLLFSYQNIEAQQQIEDANRQLNRLYNERARLYDQLNSGQAMASSAGTTYLAQPLSQDLAGKDGSQAPALADSPGALAGQEGVDQSGVNLLPAADEAATDPASPASGATNDAIYDQLRQVNQQIEDAEINLSRAQNNTNNLVTAERPGRVVVDEAGRTDSSRPLIRVVSEDSQVQAEAGEYDYYLLSKGQSVDLEIPANGQSTTGEISNYSKLPSQSPSLPAAGGSVAPSGGEAKFAFTVKPKEKIQPGFSVKISFPLKGFALPASALVKDKGKTFVYLYKDGQVKRQEVPTQKQGRQEVVTDQLKAGDQVVVNPEGLSDGQEIEVTDQANSAKPDQKD</sequence>
<gene>
    <name evidence="6" type="ORF">AWM75_02795</name>
</gene>
<evidence type="ECO:0000313" key="7">
    <source>
        <dbReference type="Proteomes" id="UP000062260"/>
    </source>
</evidence>
<dbReference type="OrthoDB" id="2164025at2"/>
<feature type="compositionally biased region" description="Polar residues" evidence="2">
    <location>
        <begin position="419"/>
        <end position="430"/>
    </location>
</feature>
<dbReference type="RefSeq" id="WP_067977965.1">
    <property type="nucleotide sequence ID" value="NZ_CP014163.1"/>
</dbReference>
<evidence type="ECO:0000259" key="4">
    <source>
        <dbReference type="Pfam" id="PF25984"/>
    </source>
</evidence>
<feature type="coiled-coil region" evidence="1">
    <location>
        <begin position="201"/>
        <end position="235"/>
    </location>
</feature>
<feature type="transmembrane region" description="Helical" evidence="3">
    <location>
        <begin position="12"/>
        <end position="33"/>
    </location>
</feature>
<evidence type="ECO:0000313" key="6">
    <source>
        <dbReference type="EMBL" id="AMB98989.1"/>
    </source>
</evidence>
<dbReference type="InterPro" id="IPR058637">
    <property type="entry name" value="YknX-like_C"/>
</dbReference>
<feature type="region of interest" description="Disordered" evidence="2">
    <location>
        <begin position="381"/>
        <end position="430"/>
    </location>
</feature>
<evidence type="ECO:0000256" key="1">
    <source>
        <dbReference type="SAM" id="Coils"/>
    </source>
</evidence>
<evidence type="ECO:0000259" key="5">
    <source>
        <dbReference type="Pfam" id="PF25989"/>
    </source>
</evidence>
<dbReference type="InterPro" id="IPR058639">
    <property type="entry name" value="BSH_YknX-like"/>
</dbReference>
<keyword evidence="3" id="KW-0472">Membrane</keyword>
<feature type="domain" description="YknX-like barrel-sandwich hybrid" evidence="4">
    <location>
        <begin position="68"/>
        <end position="242"/>
    </location>
</feature>
<dbReference type="Pfam" id="PF25989">
    <property type="entry name" value="YknX_C"/>
    <property type="match status" value="1"/>
</dbReference>
<dbReference type="AlphaFoldDB" id="A0A0X8FKY8"/>
<dbReference type="GO" id="GO:1990281">
    <property type="term" value="C:efflux pump complex"/>
    <property type="evidence" value="ECO:0007669"/>
    <property type="project" value="TreeGrafter"/>
</dbReference>
<reference evidence="6 7" key="1">
    <citation type="journal article" date="2016" name="Genome Announc.">
        <title>Complete Genome Sequences of Aerococcus christensenii CCUG 28831T, Aerococcus sanguinicola CCUG 43001T, Aerococcus urinae CCUG 36881T, Aerococcus urinaeequi CCUG 28094T, Aerococcus urinaehominis CCUG 42038 BT, and Aerococcus viridans CCUG 4311T.</title>
        <authorList>
            <person name="Carkaci D."/>
            <person name="Dargis R."/>
            <person name="Nielsen X.C."/>
            <person name="Skovgaard O."/>
            <person name="Fuursted K."/>
            <person name="Christensen J.J."/>
        </authorList>
    </citation>
    <scope>NUCLEOTIDE SEQUENCE [LARGE SCALE GENOMIC DNA]</scope>
    <source>
        <strain evidence="6 7">CCUG42038B</strain>
    </source>
</reference>
<dbReference type="Proteomes" id="UP000062260">
    <property type="component" value="Chromosome"/>
</dbReference>
<evidence type="ECO:0000256" key="3">
    <source>
        <dbReference type="SAM" id="Phobius"/>
    </source>
</evidence>
<evidence type="ECO:0000256" key="2">
    <source>
        <dbReference type="SAM" id="MobiDB-lite"/>
    </source>
</evidence>
<name>A0A0X8FKY8_9LACT</name>
<keyword evidence="3" id="KW-0812">Transmembrane</keyword>
<feature type="coiled-coil region" evidence="1">
    <location>
        <begin position="99"/>
        <end position="126"/>
    </location>
</feature>
<feature type="domain" description="YknX-like C-terminal permuted SH3-like" evidence="5">
    <location>
        <begin position="353"/>
        <end position="417"/>
    </location>
</feature>
<dbReference type="EMBL" id="CP014163">
    <property type="protein sequence ID" value="AMB98989.1"/>
    <property type="molecule type" value="Genomic_DNA"/>
</dbReference>